<feature type="compositionally biased region" description="Low complexity" evidence="1">
    <location>
        <begin position="62"/>
        <end position="80"/>
    </location>
</feature>
<dbReference type="EMBL" id="BKCJ010490953">
    <property type="protein sequence ID" value="GFA80321.1"/>
    <property type="molecule type" value="Genomic_DNA"/>
</dbReference>
<dbReference type="InterPro" id="IPR013103">
    <property type="entry name" value="RVT_2"/>
</dbReference>
<feature type="compositionally biased region" description="Basic and acidic residues" evidence="1">
    <location>
        <begin position="42"/>
        <end position="61"/>
    </location>
</feature>
<evidence type="ECO:0000313" key="3">
    <source>
        <dbReference type="EMBL" id="GFA80321.1"/>
    </source>
</evidence>
<feature type="compositionally biased region" description="Polar residues" evidence="1">
    <location>
        <begin position="24"/>
        <end position="39"/>
    </location>
</feature>
<name>A0A699K760_TANCI</name>
<evidence type="ECO:0000256" key="1">
    <source>
        <dbReference type="SAM" id="MobiDB-lite"/>
    </source>
</evidence>
<dbReference type="Pfam" id="PF07727">
    <property type="entry name" value="RVT_2"/>
    <property type="match status" value="1"/>
</dbReference>
<gene>
    <name evidence="3" type="ORF">Tci_652293</name>
</gene>
<feature type="region of interest" description="Disordered" evidence="1">
    <location>
        <begin position="24"/>
        <end position="81"/>
    </location>
</feature>
<proteinExistence type="predicted"/>
<sequence length="331" mass="37959">MDTVLGKDYILLPYWTIGPLISQESKSSQDDGCQPSSPAGKNIDEDLRQESECKDQEKEDNVNSTNNVNVVGTNRVNDVGANTNNELPFDLEMPALEDIITFNILSDQKDADREADMNNIDTTIQVSPTLTTRILKDHPLDQVIRDLHSTTQTGNMSKNLEDHGKWVFQNKKDERGIVIRNKARLVSQGHTQEEMDIKSAFHYEKIKEEVYVCQPLGFKDPDFPNKVYKVEKALYGLHQDPRACQDNYVVRIQKKYGFLEVKNASTPMETQKPWLKDKDGQEVDVHMYRSMIGSLMYLTSSRPDIMFVVCACTRYQVNLKVSHLYDVKRIF</sequence>
<dbReference type="AlphaFoldDB" id="A0A699K760"/>
<organism evidence="3">
    <name type="scientific">Tanacetum cinerariifolium</name>
    <name type="common">Dalmatian daisy</name>
    <name type="synonym">Chrysanthemum cinerariifolium</name>
    <dbReference type="NCBI Taxonomy" id="118510"/>
    <lineage>
        <taxon>Eukaryota</taxon>
        <taxon>Viridiplantae</taxon>
        <taxon>Streptophyta</taxon>
        <taxon>Embryophyta</taxon>
        <taxon>Tracheophyta</taxon>
        <taxon>Spermatophyta</taxon>
        <taxon>Magnoliopsida</taxon>
        <taxon>eudicotyledons</taxon>
        <taxon>Gunneridae</taxon>
        <taxon>Pentapetalae</taxon>
        <taxon>asterids</taxon>
        <taxon>campanulids</taxon>
        <taxon>Asterales</taxon>
        <taxon>Asteraceae</taxon>
        <taxon>Asteroideae</taxon>
        <taxon>Anthemideae</taxon>
        <taxon>Anthemidinae</taxon>
        <taxon>Tanacetum</taxon>
    </lineage>
</organism>
<feature type="domain" description="Reverse transcriptase Ty1/copia-type" evidence="2">
    <location>
        <begin position="194"/>
        <end position="258"/>
    </location>
</feature>
<comment type="caution">
    <text evidence="3">The sequence shown here is derived from an EMBL/GenBank/DDBJ whole genome shotgun (WGS) entry which is preliminary data.</text>
</comment>
<protein>
    <recommendedName>
        <fullName evidence="2">Reverse transcriptase Ty1/copia-type domain-containing protein</fullName>
    </recommendedName>
</protein>
<dbReference type="PANTHER" id="PTHR11439:SF495">
    <property type="entry name" value="REVERSE TRANSCRIPTASE, RNA-DEPENDENT DNA POLYMERASE-RELATED"/>
    <property type="match status" value="1"/>
</dbReference>
<reference evidence="3" key="1">
    <citation type="journal article" date="2019" name="Sci. Rep.">
        <title>Draft genome of Tanacetum cinerariifolium, the natural source of mosquito coil.</title>
        <authorList>
            <person name="Yamashiro T."/>
            <person name="Shiraishi A."/>
            <person name="Satake H."/>
            <person name="Nakayama K."/>
        </authorList>
    </citation>
    <scope>NUCLEOTIDE SEQUENCE</scope>
</reference>
<evidence type="ECO:0000259" key="2">
    <source>
        <dbReference type="Pfam" id="PF07727"/>
    </source>
</evidence>
<accession>A0A699K760</accession>
<dbReference type="PANTHER" id="PTHR11439">
    <property type="entry name" value="GAG-POL-RELATED RETROTRANSPOSON"/>
    <property type="match status" value="1"/>
</dbReference>
<feature type="non-terminal residue" evidence="3">
    <location>
        <position position="331"/>
    </location>
</feature>